<evidence type="ECO:0000256" key="1">
    <source>
        <dbReference type="SAM" id="MobiDB-lite"/>
    </source>
</evidence>
<dbReference type="GeneID" id="9049187"/>
<gene>
    <name evidence="2" type="ORF">Pmar_PMAR005292</name>
</gene>
<proteinExistence type="predicted"/>
<keyword evidence="3" id="KW-1185">Reference proteome</keyword>
<protein>
    <submittedName>
        <fullName evidence="2">Uncharacterized protein</fullName>
    </submittedName>
</protein>
<dbReference type="InParanoid" id="C5KB55"/>
<dbReference type="Proteomes" id="UP000007800">
    <property type="component" value="Unassembled WGS sequence"/>
</dbReference>
<dbReference type="AlphaFoldDB" id="C5KB55"/>
<feature type="compositionally biased region" description="Basic and acidic residues" evidence="1">
    <location>
        <begin position="23"/>
        <end position="33"/>
    </location>
</feature>
<name>C5KB55_PERM5</name>
<dbReference type="EMBL" id="GG671811">
    <property type="protein sequence ID" value="EER18381.1"/>
    <property type="molecule type" value="Genomic_DNA"/>
</dbReference>
<reference evidence="2 3" key="1">
    <citation type="submission" date="2008-07" db="EMBL/GenBank/DDBJ databases">
        <authorList>
            <person name="El-Sayed N."/>
            <person name="Caler E."/>
            <person name="Inman J."/>
            <person name="Amedeo P."/>
            <person name="Hass B."/>
            <person name="Wortman J."/>
        </authorList>
    </citation>
    <scope>NUCLEOTIDE SEQUENCE [LARGE SCALE GENOMIC DNA]</scope>
    <source>
        <strain evidence="3">ATCC 50983 / TXsc</strain>
    </source>
</reference>
<evidence type="ECO:0000313" key="3">
    <source>
        <dbReference type="Proteomes" id="UP000007800"/>
    </source>
</evidence>
<organism evidence="3">
    <name type="scientific">Perkinsus marinus (strain ATCC 50983 / TXsc)</name>
    <dbReference type="NCBI Taxonomy" id="423536"/>
    <lineage>
        <taxon>Eukaryota</taxon>
        <taxon>Sar</taxon>
        <taxon>Alveolata</taxon>
        <taxon>Perkinsozoa</taxon>
        <taxon>Perkinsea</taxon>
        <taxon>Perkinsida</taxon>
        <taxon>Perkinsidae</taxon>
        <taxon>Perkinsus</taxon>
    </lineage>
</organism>
<feature type="region of interest" description="Disordered" evidence="1">
    <location>
        <begin position="23"/>
        <end position="56"/>
    </location>
</feature>
<evidence type="ECO:0000313" key="2">
    <source>
        <dbReference type="EMBL" id="EER18381.1"/>
    </source>
</evidence>
<accession>C5KB55</accession>
<sequence>MIMAGQLAATLVAFRAFNVLEHQRGAPTKDPKLPSKPGDCATEERSTATVDISDAV</sequence>
<dbReference type="RefSeq" id="XP_002786585.1">
    <property type="nucleotide sequence ID" value="XM_002786539.1"/>
</dbReference>